<dbReference type="InterPro" id="IPR039470">
    <property type="entry name" value="Nuc_deoxyri_tr2"/>
</dbReference>
<protein>
    <submittedName>
        <fullName evidence="1">Uncharacterized protein</fullName>
    </submittedName>
</protein>
<dbReference type="OrthoDB" id="2893324at2759"/>
<dbReference type="SUPFAM" id="SSF52309">
    <property type="entry name" value="N-(deoxy)ribosyltransferase-like"/>
    <property type="match status" value="1"/>
</dbReference>
<dbReference type="Gene3D" id="3.40.50.450">
    <property type="match status" value="1"/>
</dbReference>
<evidence type="ECO:0000313" key="1">
    <source>
        <dbReference type="EMBL" id="KAF2684984.1"/>
    </source>
</evidence>
<proteinExistence type="predicted"/>
<reference evidence="1" key="1">
    <citation type="journal article" date="2020" name="Stud. Mycol.">
        <title>101 Dothideomycetes genomes: a test case for predicting lifestyles and emergence of pathogens.</title>
        <authorList>
            <person name="Haridas S."/>
            <person name="Albert R."/>
            <person name="Binder M."/>
            <person name="Bloem J."/>
            <person name="Labutti K."/>
            <person name="Salamov A."/>
            <person name="Andreopoulos B."/>
            <person name="Baker S."/>
            <person name="Barry K."/>
            <person name="Bills G."/>
            <person name="Bluhm B."/>
            <person name="Cannon C."/>
            <person name="Castanera R."/>
            <person name="Culley D."/>
            <person name="Daum C."/>
            <person name="Ezra D."/>
            <person name="Gonzalez J."/>
            <person name="Henrissat B."/>
            <person name="Kuo A."/>
            <person name="Liang C."/>
            <person name="Lipzen A."/>
            <person name="Lutzoni F."/>
            <person name="Magnuson J."/>
            <person name="Mondo S."/>
            <person name="Nolan M."/>
            <person name="Ohm R."/>
            <person name="Pangilinan J."/>
            <person name="Park H.-J."/>
            <person name="Ramirez L."/>
            <person name="Alfaro M."/>
            <person name="Sun H."/>
            <person name="Tritt A."/>
            <person name="Yoshinaga Y."/>
            <person name="Zwiers L.-H."/>
            <person name="Turgeon B."/>
            <person name="Goodwin S."/>
            <person name="Spatafora J."/>
            <person name="Crous P."/>
            <person name="Grigoriev I."/>
        </authorList>
    </citation>
    <scope>NUCLEOTIDE SEQUENCE</scope>
    <source>
        <strain evidence="1">CBS 122367</strain>
    </source>
</reference>
<dbReference type="EMBL" id="MU005580">
    <property type="protein sequence ID" value="KAF2684984.1"/>
    <property type="molecule type" value="Genomic_DNA"/>
</dbReference>
<sequence>MSTEPVPVPVKDAQQTKGIVNIDAPVPDKHNQLPPPLSPLPPKNRSYEHCMPPDPIIEQPYSVFLAGSIEQGKAIQWQKQMADHLQDLPISIYNPRRGEWDTSATQDAGNKAFAGQVEWEMQGLARATVICFFFDHTTESRITMHELGLWAASGKVVVCCNGKFLRAGNMHLTCEEYGIPLVKEFAELEPLIRAMLRQKGLMIDKKGEITENVDEADWSRLPGEDVLKKAGQNLESLEKLRLKVLGSWYAERVAE</sequence>
<organism evidence="1 2">
    <name type="scientific">Lentithecium fluviatile CBS 122367</name>
    <dbReference type="NCBI Taxonomy" id="1168545"/>
    <lineage>
        <taxon>Eukaryota</taxon>
        <taxon>Fungi</taxon>
        <taxon>Dikarya</taxon>
        <taxon>Ascomycota</taxon>
        <taxon>Pezizomycotina</taxon>
        <taxon>Dothideomycetes</taxon>
        <taxon>Pleosporomycetidae</taxon>
        <taxon>Pleosporales</taxon>
        <taxon>Massarineae</taxon>
        <taxon>Lentitheciaceae</taxon>
        <taxon>Lentithecium</taxon>
    </lineage>
</organism>
<gene>
    <name evidence="1" type="ORF">K458DRAFT_417822</name>
</gene>
<name>A0A6G1J380_9PLEO</name>
<keyword evidence="2" id="KW-1185">Reference proteome</keyword>
<accession>A0A6G1J380</accession>
<dbReference type="AlphaFoldDB" id="A0A6G1J380"/>
<dbReference type="Proteomes" id="UP000799291">
    <property type="component" value="Unassembled WGS sequence"/>
</dbReference>
<dbReference type="Pfam" id="PF15891">
    <property type="entry name" value="Nuc_deoxyri_tr2"/>
    <property type="match status" value="1"/>
</dbReference>
<evidence type="ECO:0000313" key="2">
    <source>
        <dbReference type="Proteomes" id="UP000799291"/>
    </source>
</evidence>